<organism evidence="2 3">
    <name type="scientific">Tetradesmus obliquus</name>
    <name type="common">Green alga</name>
    <name type="synonym">Acutodesmus obliquus</name>
    <dbReference type="NCBI Taxonomy" id="3088"/>
    <lineage>
        <taxon>Eukaryota</taxon>
        <taxon>Viridiplantae</taxon>
        <taxon>Chlorophyta</taxon>
        <taxon>core chlorophytes</taxon>
        <taxon>Chlorophyceae</taxon>
        <taxon>CS clade</taxon>
        <taxon>Sphaeropleales</taxon>
        <taxon>Scenedesmaceae</taxon>
        <taxon>Tetradesmus</taxon>
    </lineage>
</organism>
<evidence type="ECO:0000313" key="2">
    <source>
        <dbReference type="EMBL" id="WIA12624.1"/>
    </source>
</evidence>
<reference evidence="2 3" key="1">
    <citation type="submission" date="2023-05" db="EMBL/GenBank/DDBJ databases">
        <title>A 100% complete, gapless, phased diploid assembly of the Scenedesmus obliquus UTEX 3031 genome.</title>
        <authorList>
            <person name="Biondi T.C."/>
            <person name="Hanschen E.R."/>
            <person name="Kwon T."/>
            <person name="Eng W."/>
            <person name="Kruse C.P.S."/>
            <person name="Koehler S.I."/>
            <person name="Kunde Y."/>
            <person name="Gleasner C.D."/>
            <person name="You Mak K.T."/>
            <person name="Polle J."/>
            <person name="Hovde B.T."/>
            <person name="Starkenburg S.R."/>
        </authorList>
    </citation>
    <scope>NUCLEOTIDE SEQUENCE [LARGE SCALE GENOMIC DNA]</scope>
    <source>
        <strain evidence="2 3">DOE0152z</strain>
    </source>
</reference>
<sequence>MSFRKVELLVGAMDLKTDQAFLEAVYVNTTAVAAAGDRGGSSKAARRAAAASRAALASALVLAWLPEKHDAELSSMKGQSSTWYFLEKFTISALCLNVTVALTSSFRTTEATPGMGAAAASGEEGAGSRGHHGGGSSGSPGGMLDEMQRMLVKGMVNRLSGDSGLQLINVSDVGLQLGAVDLQNRLLNQVGLASHLYRHYRWAAVAQSRKVLGGVGPGLTQIPASILWAGVSMVDLTYELVTARNKNPITFPFALLHVTFTLLSQLVGVTSRFVIATLALVPVERHGTLSDHSALQRYVRMPDTAGEAFYQALAELYLGTAAGVAGLLLDPAAGMRLQGALGVAGVLVGLLKGTGGLMVRPVMGVMDASSKILKGVGLLCLGRRGIQGKLVRRVRAPGALEGPGAGAGGGAGALAVFGRQMGAAGRPTAGLWVDDAALHAALVASWQARLPALASELAGDTVMDVLATRSCRLLLLTRQHVLYLRAQLPTRGQNAGSCSYSLRWLLPCGRVDHVRGAEESLRIILEYHSQLRLALRQR</sequence>
<accession>A0ABY8TU14</accession>
<dbReference type="Proteomes" id="UP001244341">
    <property type="component" value="Chromosome 4b"/>
</dbReference>
<protein>
    <recommendedName>
        <fullName evidence="4">Vacuolar protein sorting-associated protein 13 DH-like domain-containing protein</fullName>
    </recommendedName>
</protein>
<proteinExistence type="predicted"/>
<feature type="region of interest" description="Disordered" evidence="1">
    <location>
        <begin position="113"/>
        <end position="142"/>
    </location>
</feature>
<name>A0ABY8TU14_TETOB</name>
<gene>
    <name evidence="2" type="ORF">OEZ85_006281</name>
</gene>
<evidence type="ECO:0000313" key="3">
    <source>
        <dbReference type="Proteomes" id="UP001244341"/>
    </source>
</evidence>
<keyword evidence="3" id="KW-1185">Reference proteome</keyword>
<dbReference type="EMBL" id="CP126211">
    <property type="protein sequence ID" value="WIA12624.1"/>
    <property type="molecule type" value="Genomic_DNA"/>
</dbReference>
<feature type="compositionally biased region" description="Low complexity" evidence="1">
    <location>
        <begin position="113"/>
        <end position="123"/>
    </location>
</feature>
<evidence type="ECO:0000256" key="1">
    <source>
        <dbReference type="SAM" id="MobiDB-lite"/>
    </source>
</evidence>
<feature type="compositionally biased region" description="Gly residues" evidence="1">
    <location>
        <begin position="124"/>
        <end position="141"/>
    </location>
</feature>
<evidence type="ECO:0008006" key="4">
    <source>
        <dbReference type="Google" id="ProtNLM"/>
    </source>
</evidence>